<reference evidence="1" key="1">
    <citation type="submission" date="2020-08" db="EMBL/GenBank/DDBJ databases">
        <title>Multicomponent nature underlies the extraordinary mechanical properties of spider dragline silk.</title>
        <authorList>
            <person name="Kono N."/>
            <person name="Nakamura H."/>
            <person name="Mori M."/>
            <person name="Yoshida Y."/>
            <person name="Ohtoshi R."/>
            <person name="Malay A.D."/>
            <person name="Moran D.A.P."/>
            <person name="Tomita M."/>
            <person name="Numata K."/>
            <person name="Arakawa K."/>
        </authorList>
    </citation>
    <scope>NUCLEOTIDE SEQUENCE</scope>
</reference>
<organism evidence="1 2">
    <name type="scientific">Trichonephila inaurata madagascariensis</name>
    <dbReference type="NCBI Taxonomy" id="2747483"/>
    <lineage>
        <taxon>Eukaryota</taxon>
        <taxon>Metazoa</taxon>
        <taxon>Ecdysozoa</taxon>
        <taxon>Arthropoda</taxon>
        <taxon>Chelicerata</taxon>
        <taxon>Arachnida</taxon>
        <taxon>Araneae</taxon>
        <taxon>Araneomorphae</taxon>
        <taxon>Entelegynae</taxon>
        <taxon>Araneoidea</taxon>
        <taxon>Nephilidae</taxon>
        <taxon>Trichonephila</taxon>
        <taxon>Trichonephila inaurata</taxon>
    </lineage>
</organism>
<proteinExistence type="predicted"/>
<protein>
    <submittedName>
        <fullName evidence="1">Uncharacterized protein</fullName>
    </submittedName>
</protein>
<keyword evidence="2" id="KW-1185">Reference proteome</keyword>
<gene>
    <name evidence="1" type="ORF">TNIN_22881</name>
</gene>
<dbReference type="Proteomes" id="UP000886998">
    <property type="component" value="Unassembled WGS sequence"/>
</dbReference>
<sequence>MCIRCIVVRALMSEHQMRLNLMDSKDSYQTRMKLFQGLPNSWENSCDTIDVGYNKRFYHGRGNNTIIEYGALFA</sequence>
<dbReference type="AlphaFoldDB" id="A0A8X7BXV8"/>
<accession>A0A8X7BXV8</accession>
<evidence type="ECO:0000313" key="2">
    <source>
        <dbReference type="Proteomes" id="UP000886998"/>
    </source>
</evidence>
<comment type="caution">
    <text evidence="1">The sequence shown here is derived from an EMBL/GenBank/DDBJ whole genome shotgun (WGS) entry which is preliminary data.</text>
</comment>
<name>A0A8X7BXV8_9ARAC</name>
<dbReference type="EMBL" id="BMAV01006855">
    <property type="protein sequence ID" value="GFY49156.1"/>
    <property type="molecule type" value="Genomic_DNA"/>
</dbReference>
<evidence type="ECO:0000313" key="1">
    <source>
        <dbReference type="EMBL" id="GFY49156.1"/>
    </source>
</evidence>